<evidence type="ECO:0000259" key="2">
    <source>
        <dbReference type="Pfam" id="PF20906"/>
    </source>
</evidence>
<accession>A0ABQ2Q8B4</accession>
<dbReference type="Pfam" id="PF06032">
    <property type="entry name" value="S-Me-THD_N"/>
    <property type="match status" value="1"/>
</dbReference>
<dbReference type="Pfam" id="PF20906">
    <property type="entry name" value="S-Me-THD_C"/>
    <property type="match status" value="1"/>
</dbReference>
<feature type="domain" description="S-Me-THD-like C-terminal" evidence="2">
    <location>
        <begin position="176"/>
        <end position="363"/>
    </location>
</feature>
<dbReference type="SUPFAM" id="SSF160991">
    <property type="entry name" value="CV3147-like"/>
    <property type="match status" value="1"/>
</dbReference>
<proteinExistence type="predicted"/>
<gene>
    <name evidence="3" type="ORF">GCM10009409_22210</name>
</gene>
<dbReference type="Gene3D" id="3.40.1610.10">
    <property type="entry name" value="CV3147-like domain"/>
    <property type="match status" value="1"/>
</dbReference>
<evidence type="ECO:0000313" key="4">
    <source>
        <dbReference type="Proteomes" id="UP000654367"/>
    </source>
</evidence>
<dbReference type="Gene3D" id="2.40.390.10">
    <property type="entry name" value="CV3147-like"/>
    <property type="match status" value="1"/>
</dbReference>
<keyword evidence="4" id="KW-1185">Reference proteome</keyword>
<evidence type="ECO:0000313" key="3">
    <source>
        <dbReference type="EMBL" id="GGP55594.1"/>
    </source>
</evidence>
<feature type="domain" description="S-Me-THD N-terminal" evidence="1">
    <location>
        <begin position="8"/>
        <end position="172"/>
    </location>
</feature>
<dbReference type="EMBL" id="BMQV01000021">
    <property type="protein sequence ID" value="GGP55594.1"/>
    <property type="molecule type" value="Genomic_DNA"/>
</dbReference>
<organism evidence="3 4">
    <name type="scientific">Shewanella saliphila</name>
    <dbReference type="NCBI Taxonomy" id="2282698"/>
    <lineage>
        <taxon>Bacteria</taxon>
        <taxon>Pseudomonadati</taxon>
        <taxon>Pseudomonadota</taxon>
        <taxon>Gammaproteobacteria</taxon>
        <taxon>Alteromonadales</taxon>
        <taxon>Shewanellaceae</taxon>
        <taxon>Shewanella</taxon>
    </lineage>
</organism>
<dbReference type="InterPro" id="IPR024071">
    <property type="entry name" value="S-Me-THD_C_sf"/>
</dbReference>
<dbReference type="InterPro" id="IPR048350">
    <property type="entry name" value="S-Me-THD-like_C"/>
</dbReference>
<dbReference type="Proteomes" id="UP000654367">
    <property type="component" value="Unassembled WGS sequence"/>
</dbReference>
<evidence type="ECO:0008006" key="5">
    <source>
        <dbReference type="Google" id="ProtNLM"/>
    </source>
</evidence>
<dbReference type="RefSeq" id="WP_188920327.1">
    <property type="nucleotide sequence ID" value="NZ_BMQV01000021.1"/>
</dbReference>
<name>A0ABQ2Q8B4_9GAMM</name>
<evidence type="ECO:0000259" key="1">
    <source>
        <dbReference type="Pfam" id="PF06032"/>
    </source>
</evidence>
<comment type="caution">
    <text evidence="3">The sequence shown here is derived from an EMBL/GenBank/DDBJ whole genome shotgun (WGS) entry which is preliminary data.</text>
</comment>
<dbReference type="InterPro" id="IPR027479">
    <property type="entry name" value="S-Me-THD_N_sf"/>
</dbReference>
<dbReference type="InterPro" id="IPR010318">
    <property type="entry name" value="S-Me-THD_N"/>
</dbReference>
<reference evidence="4" key="1">
    <citation type="journal article" date="2019" name="Int. J. Syst. Evol. Microbiol.">
        <title>The Global Catalogue of Microorganisms (GCM) 10K type strain sequencing project: providing services to taxonomists for standard genome sequencing and annotation.</title>
        <authorList>
            <consortium name="The Broad Institute Genomics Platform"/>
            <consortium name="The Broad Institute Genome Sequencing Center for Infectious Disease"/>
            <person name="Wu L."/>
            <person name="Ma J."/>
        </authorList>
    </citation>
    <scope>NUCLEOTIDE SEQUENCE [LARGE SCALE GENOMIC DNA]</scope>
    <source>
        <strain evidence="4">JCM 32304</strain>
    </source>
</reference>
<protein>
    <recommendedName>
        <fullName evidence="5">DUF917 domain-containing protein</fullName>
    </recommendedName>
</protein>
<sequence length="378" mass="40531">MKSLTRLELTDILHGCVILGTGGGGEMDDGIAYIDAALAAGKTFTLVDVDEVPAGRKICTPYMLGALSALSEAEEAVYARLPKSEQSSMMTAFKRLEQYTGEKFYGTICCELGGSNTAVSFYVAAMADGYIIDADVAGRAVPEITHSTYYFNGIPAAPIVAANEFGECFICENIIDDLRAETVVRALSVISRNDIAAIDHAMPIEQVKDAVIKGTISKSLAIGKAYRLAKEQGEDIAEAIASHGEGYVAFRGQVSQSQFSTEKGFTIGTVTIDGSGEYQQEQYQLEIKNEHLLARRNGEVDVTIPDLICCIDMDNQVAITTPNHHVGLNVAIVILPAPKEFVTERGLQAFGPAYVGLSTPYEPAVAKHFAKLGKQNAS</sequence>